<dbReference type="InParanoid" id="G0MYH6"/>
<sequence>MGFGEFKNPVNSGTIALYEKLLVSKLVLLIKACWTCKVSIHSNTSYWLYFWTYLPDLDQSGTWDGFDDNIISQRMIEDCIANPCDNRRMPLTTSSEGLTDFTNVIQCGFAKSVPSKGNVLIVSATKYKFAEEFQTFPLKFEKFRVKLTNVV</sequence>
<accession>G0MYH6</accession>
<organism evidence="2">
    <name type="scientific">Caenorhabditis brenneri</name>
    <name type="common">Nematode worm</name>
    <dbReference type="NCBI Taxonomy" id="135651"/>
    <lineage>
        <taxon>Eukaryota</taxon>
        <taxon>Metazoa</taxon>
        <taxon>Ecdysozoa</taxon>
        <taxon>Nematoda</taxon>
        <taxon>Chromadorea</taxon>
        <taxon>Rhabditida</taxon>
        <taxon>Rhabditina</taxon>
        <taxon>Rhabditomorpha</taxon>
        <taxon>Rhabditoidea</taxon>
        <taxon>Rhabditidae</taxon>
        <taxon>Peloderinae</taxon>
        <taxon>Caenorhabditis</taxon>
    </lineage>
</organism>
<dbReference type="HOGENOM" id="CLU_1733084_0_0_1"/>
<dbReference type="Proteomes" id="UP000008068">
    <property type="component" value="Unassembled WGS sequence"/>
</dbReference>
<keyword evidence="2" id="KW-1185">Reference proteome</keyword>
<evidence type="ECO:0000313" key="1">
    <source>
        <dbReference type="EMBL" id="EGT47451.1"/>
    </source>
</evidence>
<dbReference type="AlphaFoldDB" id="G0MYH6"/>
<gene>
    <name evidence="1" type="ORF">CAEBREN_20277</name>
</gene>
<reference evidence="2" key="1">
    <citation type="submission" date="2011-07" db="EMBL/GenBank/DDBJ databases">
        <authorList>
            <consortium name="Caenorhabditis brenneri Sequencing and Analysis Consortium"/>
            <person name="Wilson R.K."/>
        </authorList>
    </citation>
    <scope>NUCLEOTIDE SEQUENCE [LARGE SCALE GENOMIC DNA]</scope>
    <source>
        <strain evidence="2">PB2801</strain>
    </source>
</reference>
<dbReference type="EMBL" id="GL379820">
    <property type="protein sequence ID" value="EGT47451.1"/>
    <property type="molecule type" value="Genomic_DNA"/>
</dbReference>
<proteinExistence type="predicted"/>
<name>G0MYH6_CAEBE</name>
<protein>
    <submittedName>
        <fullName evidence="1">Uncharacterized protein</fullName>
    </submittedName>
</protein>
<evidence type="ECO:0000313" key="2">
    <source>
        <dbReference type="Proteomes" id="UP000008068"/>
    </source>
</evidence>